<dbReference type="AlphaFoldDB" id="A0A368VT22"/>
<keyword evidence="2" id="KW-0812">Transmembrane</keyword>
<accession>A0A368VT22</accession>
<keyword evidence="5" id="KW-1185">Reference proteome</keyword>
<dbReference type="OrthoDB" id="9794671at2"/>
<dbReference type="NCBIfam" id="TIGR02870">
    <property type="entry name" value="spore_II_D"/>
    <property type="match status" value="1"/>
</dbReference>
<dbReference type="PANTHER" id="PTHR30032">
    <property type="entry name" value="N-ACETYLMURAMOYL-L-ALANINE AMIDASE-RELATED"/>
    <property type="match status" value="1"/>
</dbReference>
<dbReference type="InterPro" id="IPR051922">
    <property type="entry name" value="Bact_Sporulation_Assoc"/>
</dbReference>
<dbReference type="PANTHER" id="PTHR30032:SF4">
    <property type="entry name" value="AMIDASE ENHANCER"/>
    <property type="match status" value="1"/>
</dbReference>
<dbReference type="RefSeq" id="WP_114381563.1">
    <property type="nucleotide sequence ID" value="NZ_QPJD01000011.1"/>
</dbReference>
<gene>
    <name evidence="4" type="ORF">DFP97_11176</name>
</gene>
<keyword evidence="2" id="KW-0472">Membrane</keyword>
<dbReference type="GO" id="GO:0030288">
    <property type="term" value="C:outer membrane-bounded periplasmic space"/>
    <property type="evidence" value="ECO:0007669"/>
    <property type="project" value="TreeGrafter"/>
</dbReference>
<dbReference type="Pfam" id="PF08486">
    <property type="entry name" value="SpoIID"/>
    <property type="match status" value="1"/>
</dbReference>
<dbReference type="NCBIfam" id="TIGR02669">
    <property type="entry name" value="SpoIID_LytB"/>
    <property type="match status" value="1"/>
</dbReference>
<feature type="transmembrane region" description="Helical" evidence="2">
    <location>
        <begin position="21"/>
        <end position="41"/>
    </location>
</feature>
<keyword evidence="2" id="KW-1133">Transmembrane helix</keyword>
<name>A0A368VT22_9BACL</name>
<sequence>MKRKIVRLAGRLRLLGTSRTWSLFGVGVLLGAALVFVRLSLAEIASSRESAEQAILRASSSTTSREVQETIAAGSGSSLPVQKPAARPKPVTDSVNAKEAEVLDRVSIRVYLTKEERIETVPLETYVQGVLAGEMPIDFELEALKAQAIAARTYIVRRIGLKDRSGMKDEQADVTDTIEHQVYIPIAELARKWTGEEKKENLAKLKQAAEETRGLVITYDGEPIQAAFFSTSNGYTENSEDYWAQPLPYLRSVASPWDTDISPRYKETVKLTKREFYLKMGLSGKNAAAKPAIKVIEKTDGNRIKTIKINGETFSGREVRERLDLASSLFTWTIQKDTVTITTFGFGHGVGMSQWGANGMAQEGRKAEDIIRHYYTGIKVEQASKLPIQSDS</sequence>
<dbReference type="InterPro" id="IPR013486">
    <property type="entry name" value="SpoIID/LytB"/>
</dbReference>
<evidence type="ECO:0000256" key="1">
    <source>
        <dbReference type="SAM" id="MobiDB-lite"/>
    </source>
</evidence>
<dbReference type="InterPro" id="IPR013693">
    <property type="entry name" value="SpoIID/LytB_N"/>
</dbReference>
<organism evidence="4 5">
    <name type="scientific">Paenibacillus prosopidis</name>
    <dbReference type="NCBI Taxonomy" id="630520"/>
    <lineage>
        <taxon>Bacteria</taxon>
        <taxon>Bacillati</taxon>
        <taxon>Bacillota</taxon>
        <taxon>Bacilli</taxon>
        <taxon>Bacillales</taxon>
        <taxon>Paenibacillaceae</taxon>
        <taxon>Paenibacillus</taxon>
    </lineage>
</organism>
<evidence type="ECO:0000313" key="4">
    <source>
        <dbReference type="EMBL" id="RCW44850.1"/>
    </source>
</evidence>
<comment type="caution">
    <text evidence="4">The sequence shown here is derived from an EMBL/GenBank/DDBJ whole genome shotgun (WGS) entry which is preliminary data.</text>
</comment>
<evidence type="ECO:0000313" key="5">
    <source>
        <dbReference type="Proteomes" id="UP000252415"/>
    </source>
</evidence>
<evidence type="ECO:0000259" key="3">
    <source>
        <dbReference type="Pfam" id="PF08486"/>
    </source>
</evidence>
<dbReference type="Proteomes" id="UP000252415">
    <property type="component" value="Unassembled WGS sequence"/>
</dbReference>
<reference evidence="4 5" key="1">
    <citation type="submission" date="2018-07" db="EMBL/GenBank/DDBJ databases">
        <title>Genomic Encyclopedia of Type Strains, Phase III (KMG-III): the genomes of soil and plant-associated and newly described type strains.</title>
        <authorList>
            <person name="Whitman W."/>
        </authorList>
    </citation>
    <scope>NUCLEOTIDE SEQUENCE [LARGE SCALE GENOMIC DNA]</scope>
    <source>
        <strain evidence="4 5">CECT 7506</strain>
    </source>
</reference>
<protein>
    <submittedName>
        <fullName evidence="4">Stage II sporulation protein D</fullName>
    </submittedName>
</protein>
<feature type="region of interest" description="Disordered" evidence="1">
    <location>
        <begin position="66"/>
        <end position="93"/>
    </location>
</feature>
<feature type="domain" description="Sporulation stage II protein D amidase enhancer LytB N-terminal" evidence="3">
    <location>
        <begin position="114"/>
        <end position="219"/>
    </location>
</feature>
<dbReference type="GO" id="GO:0030435">
    <property type="term" value="P:sporulation resulting in formation of a cellular spore"/>
    <property type="evidence" value="ECO:0007669"/>
    <property type="project" value="InterPro"/>
</dbReference>
<proteinExistence type="predicted"/>
<evidence type="ECO:0000256" key="2">
    <source>
        <dbReference type="SAM" id="Phobius"/>
    </source>
</evidence>
<dbReference type="EMBL" id="QPJD01000011">
    <property type="protein sequence ID" value="RCW44850.1"/>
    <property type="molecule type" value="Genomic_DNA"/>
</dbReference>
<dbReference type="InterPro" id="IPR014225">
    <property type="entry name" value="Spore_II_D_firmicutes"/>
</dbReference>